<dbReference type="EMBL" id="REFJ01000002">
    <property type="protein sequence ID" value="RMA81310.1"/>
    <property type="molecule type" value="Genomic_DNA"/>
</dbReference>
<dbReference type="Proteomes" id="UP000267187">
    <property type="component" value="Unassembled WGS sequence"/>
</dbReference>
<sequence>MMCQSKLEKIALEHDAAKLFMRAYEQRFGIEVRHIWHNEPRRPDVSCYLGDDKLDLEIAHLYGSEAQAMEILGRELTSATRAELAVIDLLDETHERLVTALNRILAGKAKKCYDSPRVWLVIRNANPAWNATDIHSAKVEIQVPENTPFEQIWMVGDWQGSSGIVRLD</sequence>
<evidence type="ECO:0000313" key="1">
    <source>
        <dbReference type="EMBL" id="RMA81310.1"/>
    </source>
</evidence>
<keyword evidence="2" id="KW-1185">Reference proteome</keyword>
<name>A0A3M0A8X1_9GAMM</name>
<reference evidence="1 2" key="1">
    <citation type="submission" date="2018-10" db="EMBL/GenBank/DDBJ databases">
        <title>Genomic Encyclopedia of Type Strains, Phase IV (KMG-IV): sequencing the most valuable type-strain genomes for metagenomic binning, comparative biology and taxonomic classification.</title>
        <authorList>
            <person name="Goeker M."/>
        </authorList>
    </citation>
    <scope>NUCLEOTIDE SEQUENCE [LARGE SCALE GENOMIC DNA]</scope>
    <source>
        <strain evidence="1 2">DSM 25080</strain>
    </source>
</reference>
<dbReference type="AlphaFoldDB" id="A0A3M0A8X1"/>
<organism evidence="1 2">
    <name type="scientific">Umboniibacter marinipuniceus</name>
    <dbReference type="NCBI Taxonomy" id="569599"/>
    <lineage>
        <taxon>Bacteria</taxon>
        <taxon>Pseudomonadati</taxon>
        <taxon>Pseudomonadota</taxon>
        <taxon>Gammaproteobacteria</taxon>
        <taxon>Cellvibrionales</taxon>
        <taxon>Cellvibrionaceae</taxon>
        <taxon>Umboniibacter</taxon>
    </lineage>
</organism>
<accession>A0A3M0A8X1</accession>
<evidence type="ECO:0000313" key="2">
    <source>
        <dbReference type="Proteomes" id="UP000267187"/>
    </source>
</evidence>
<protein>
    <submittedName>
        <fullName evidence="1">Uncharacterized protein</fullName>
    </submittedName>
</protein>
<proteinExistence type="predicted"/>
<comment type="caution">
    <text evidence="1">The sequence shown here is derived from an EMBL/GenBank/DDBJ whole genome shotgun (WGS) entry which is preliminary data.</text>
</comment>
<gene>
    <name evidence="1" type="ORF">DFR27_1127</name>
</gene>